<name>A0AAN6GQJ4_9BASI</name>
<protein>
    <submittedName>
        <fullName evidence="2">Uncharacterized protein</fullName>
    </submittedName>
</protein>
<feature type="region of interest" description="Disordered" evidence="1">
    <location>
        <begin position="1"/>
        <end position="101"/>
    </location>
</feature>
<sequence>MHMRTQQSHNGKQPLQLNAPSKGANDTQQVQSPNPTRHGSANTSASVSPAIDRRTSTISSSTASSSPPMSMLSGDSQFSGVAPGANGQPSHMRRYDAGASA</sequence>
<organism evidence="2 3">
    <name type="scientific">Tilletia horrida</name>
    <dbReference type="NCBI Taxonomy" id="155126"/>
    <lineage>
        <taxon>Eukaryota</taxon>
        <taxon>Fungi</taxon>
        <taxon>Dikarya</taxon>
        <taxon>Basidiomycota</taxon>
        <taxon>Ustilaginomycotina</taxon>
        <taxon>Exobasidiomycetes</taxon>
        <taxon>Tilletiales</taxon>
        <taxon>Tilletiaceae</taxon>
        <taxon>Tilletia</taxon>
    </lineage>
</organism>
<comment type="caution">
    <text evidence="2">The sequence shown here is derived from an EMBL/GenBank/DDBJ whole genome shotgun (WGS) entry which is preliminary data.</text>
</comment>
<evidence type="ECO:0000313" key="2">
    <source>
        <dbReference type="EMBL" id="KAK0553341.1"/>
    </source>
</evidence>
<dbReference type="EMBL" id="JAPDMZ010000052">
    <property type="protein sequence ID" value="KAK0553341.1"/>
    <property type="molecule type" value="Genomic_DNA"/>
</dbReference>
<proteinExistence type="predicted"/>
<accession>A0AAN6GQJ4</accession>
<feature type="compositionally biased region" description="Low complexity" evidence="1">
    <location>
        <begin position="56"/>
        <end position="76"/>
    </location>
</feature>
<evidence type="ECO:0000313" key="3">
    <source>
        <dbReference type="Proteomes" id="UP001176517"/>
    </source>
</evidence>
<evidence type="ECO:0000256" key="1">
    <source>
        <dbReference type="SAM" id="MobiDB-lite"/>
    </source>
</evidence>
<reference evidence="2" key="1">
    <citation type="journal article" date="2023" name="PhytoFront">
        <title>Draft Genome Resources of Seven Strains of Tilletia horrida, Causal Agent of Kernel Smut of Rice.</title>
        <authorList>
            <person name="Khanal S."/>
            <person name="Antony Babu S."/>
            <person name="Zhou X.G."/>
        </authorList>
    </citation>
    <scope>NUCLEOTIDE SEQUENCE</scope>
    <source>
        <strain evidence="2">TX6</strain>
    </source>
</reference>
<dbReference type="Proteomes" id="UP001176517">
    <property type="component" value="Unassembled WGS sequence"/>
</dbReference>
<feature type="compositionally biased region" description="Polar residues" evidence="1">
    <location>
        <begin position="1"/>
        <end position="47"/>
    </location>
</feature>
<keyword evidence="3" id="KW-1185">Reference proteome</keyword>
<dbReference type="AlphaFoldDB" id="A0AAN6GQJ4"/>
<gene>
    <name evidence="2" type="ORF">OC846_002586</name>
</gene>